<dbReference type="GeneID" id="94350855"/>
<evidence type="ECO:0000313" key="1">
    <source>
        <dbReference type="EMBL" id="TDH66048.1"/>
    </source>
</evidence>
<dbReference type="EMBL" id="SHOA02000018">
    <property type="protein sequence ID" value="TDH66048.1"/>
    <property type="molecule type" value="Genomic_DNA"/>
</dbReference>
<gene>
    <name evidence="1" type="ORF">CCR75_007120</name>
</gene>
<dbReference type="Proteomes" id="UP000294530">
    <property type="component" value="Unassembled WGS sequence"/>
</dbReference>
<protein>
    <submittedName>
        <fullName evidence="1">Uncharacterized protein</fullName>
    </submittedName>
</protein>
<name>A0A976FFY9_BRELC</name>
<reference evidence="1 2" key="1">
    <citation type="journal article" date="2021" name="Genome Biol.">
        <title>AFLAP: assembly-free linkage analysis pipeline using k-mers from genome sequencing data.</title>
        <authorList>
            <person name="Fletcher K."/>
            <person name="Zhang L."/>
            <person name="Gil J."/>
            <person name="Han R."/>
            <person name="Cavanaugh K."/>
            <person name="Michelmore R."/>
        </authorList>
    </citation>
    <scope>NUCLEOTIDE SEQUENCE [LARGE SCALE GENOMIC DNA]</scope>
    <source>
        <strain evidence="1 2">SF5</strain>
    </source>
</reference>
<accession>A0A976FFY9</accession>
<dbReference type="KEGG" id="blac:94350855"/>
<dbReference type="AlphaFoldDB" id="A0A976FFY9"/>
<proteinExistence type="predicted"/>
<comment type="caution">
    <text evidence="1">The sequence shown here is derived from an EMBL/GenBank/DDBJ whole genome shotgun (WGS) entry which is preliminary data.</text>
</comment>
<keyword evidence="2" id="KW-1185">Reference proteome</keyword>
<organism evidence="1 2">
    <name type="scientific">Bremia lactucae</name>
    <name type="common">Lettuce downy mildew</name>
    <dbReference type="NCBI Taxonomy" id="4779"/>
    <lineage>
        <taxon>Eukaryota</taxon>
        <taxon>Sar</taxon>
        <taxon>Stramenopiles</taxon>
        <taxon>Oomycota</taxon>
        <taxon>Peronosporomycetes</taxon>
        <taxon>Peronosporales</taxon>
        <taxon>Peronosporaceae</taxon>
        <taxon>Bremia</taxon>
    </lineage>
</organism>
<sequence>MNPMALPIPATKFNLNQFQLLDSSVEASLDDELLYASPIPRSSELTLVLLVIDRPDPLRSRLPPRSSLTLARFLALEKLLQVAMQAMNTSIRKSFTRIASTMLVL</sequence>
<dbReference type="RefSeq" id="XP_067815547.1">
    <property type="nucleotide sequence ID" value="XM_067965184.1"/>
</dbReference>
<evidence type="ECO:0000313" key="2">
    <source>
        <dbReference type="Proteomes" id="UP000294530"/>
    </source>
</evidence>